<dbReference type="EMBL" id="JARPXR010000009">
    <property type="protein sequence ID" value="MDT2584186.1"/>
    <property type="molecule type" value="Genomic_DNA"/>
</dbReference>
<comment type="caution">
    <text evidence="1">The sequence shown here is derived from an EMBL/GenBank/DDBJ whole genome shotgun (WGS) entry which is preliminary data.</text>
</comment>
<reference evidence="1" key="1">
    <citation type="submission" date="2023-03" db="EMBL/GenBank/DDBJ databases">
        <authorList>
            <person name="Shen W."/>
            <person name="Cai J."/>
        </authorList>
    </citation>
    <scope>NUCLEOTIDE SEQUENCE</scope>
    <source>
        <strain evidence="1">P86-2</strain>
    </source>
</reference>
<gene>
    <name evidence="1" type="ORF">P7D17_08750</name>
</gene>
<dbReference type="Pfam" id="PF05135">
    <property type="entry name" value="Phage_connect_1"/>
    <property type="match status" value="1"/>
</dbReference>
<organism evidence="1 2">
    <name type="scientific">Lactococcus petauri</name>
    <dbReference type="NCBI Taxonomy" id="1940789"/>
    <lineage>
        <taxon>Bacteria</taxon>
        <taxon>Bacillati</taxon>
        <taxon>Bacillota</taxon>
        <taxon>Bacilli</taxon>
        <taxon>Lactobacillales</taxon>
        <taxon>Streptococcaceae</taxon>
        <taxon>Lactococcus</taxon>
    </lineage>
</organism>
<protein>
    <submittedName>
        <fullName evidence="1">Phage head-tail connector protein</fullName>
    </submittedName>
</protein>
<dbReference type="Proteomes" id="UP001262817">
    <property type="component" value="Unassembled WGS sequence"/>
</dbReference>
<dbReference type="InterPro" id="IPR053746">
    <property type="entry name" value="Viral_HT_Connector_Assembly"/>
</dbReference>
<accession>A0AAJ2IX39</accession>
<evidence type="ECO:0000313" key="1">
    <source>
        <dbReference type="EMBL" id="MDT2584186.1"/>
    </source>
</evidence>
<sequence>MQVAIEQIKTLLGISDNEQDGLLETIESLVTSQLSVLIDRPEIPPELDFVITEVSIIRYNRRKNEGMTSYSQDGESISYGDNDFKAYLDIISKYKEKARAGNVWGY</sequence>
<dbReference type="InterPro" id="IPR021146">
    <property type="entry name" value="Phage_gp6-like_head-tail"/>
</dbReference>
<proteinExistence type="predicted"/>
<dbReference type="RefSeq" id="WP_311843079.1">
    <property type="nucleotide sequence ID" value="NZ_JARPXR010000009.1"/>
</dbReference>
<dbReference type="Gene3D" id="1.10.246.150">
    <property type="match status" value="1"/>
</dbReference>
<evidence type="ECO:0000313" key="2">
    <source>
        <dbReference type="Proteomes" id="UP001262817"/>
    </source>
</evidence>
<dbReference type="AlphaFoldDB" id="A0AAJ2IX39"/>
<name>A0AAJ2IX39_9LACT</name>